<comment type="cofactor">
    <cofactor evidence="1 6">
        <name>(R)-lipoate</name>
        <dbReference type="ChEBI" id="CHEBI:83088"/>
    </cofactor>
</comment>
<dbReference type="InterPro" id="IPR050743">
    <property type="entry name" value="2-oxoacid_DH_E2_comp"/>
</dbReference>
<sequence length="428" mass="46649">MKEVTMPKLAMTQETGTILQWYKNEGESVEAGEPLLEVMTNKINIDVESYVDGILHKRLFEAGDEVPVLDVIAYIGGADESLPDPSMNVSRETTLNEPADAVTNQTSLDNKDEPQSRVRATPAARAEARKLGISLANIQGTGPRSRIQREDVVAYAETRVSESTTTPSERRTEPQENQKRVEIQVVRNVERETTSSQIVPYRGMRKIIGQRMAESAFQAPHVTLVREIDVSETIALRSRLLPIVERQTGTKLSLNTMVLFATAHALTKHPNVNATWGSADEIVQHDEVHLGTAVAAPQGLLVPVIHSAQSFSLAGISERVSRLVQDARNGKLSPDALQGGTFTVSNLGMFGIEAFNPIINSPQVAILGVGASIEKPVVQDGNVVVRPMLTLNLSFDHRVLDGAEAAMFLQTLADILVHPDELLVSLHA</sequence>
<feature type="region of interest" description="Disordered" evidence="7">
    <location>
        <begin position="96"/>
        <end position="118"/>
    </location>
</feature>
<dbReference type="PROSITE" id="PS50968">
    <property type="entry name" value="BIOTINYL_LIPOYL"/>
    <property type="match status" value="1"/>
</dbReference>
<evidence type="ECO:0000259" key="8">
    <source>
        <dbReference type="PROSITE" id="PS50968"/>
    </source>
</evidence>
<dbReference type="SUPFAM" id="SSF52777">
    <property type="entry name" value="CoA-dependent acyltransferases"/>
    <property type="match status" value="1"/>
</dbReference>
<feature type="compositionally biased region" description="Low complexity" evidence="7">
    <location>
        <begin position="157"/>
        <end position="167"/>
    </location>
</feature>
<comment type="caution">
    <text evidence="10">The sequence shown here is derived from an EMBL/GenBank/DDBJ whole genome shotgun (WGS) entry which is preliminary data.</text>
</comment>
<organism evidence="10 11">
    <name type="scientific">Alicyclobacillus fastidiosus</name>
    <dbReference type="NCBI Taxonomy" id="392011"/>
    <lineage>
        <taxon>Bacteria</taxon>
        <taxon>Bacillati</taxon>
        <taxon>Bacillota</taxon>
        <taxon>Bacilli</taxon>
        <taxon>Bacillales</taxon>
        <taxon>Alicyclobacillaceae</taxon>
        <taxon>Alicyclobacillus</taxon>
    </lineage>
</organism>
<dbReference type="SUPFAM" id="SSF47005">
    <property type="entry name" value="Peripheral subunit-binding domain of 2-oxo acid dehydrogenase complex"/>
    <property type="match status" value="1"/>
</dbReference>
<feature type="region of interest" description="Disordered" evidence="7">
    <location>
        <begin position="157"/>
        <end position="177"/>
    </location>
</feature>
<evidence type="ECO:0000259" key="9">
    <source>
        <dbReference type="PROSITE" id="PS51826"/>
    </source>
</evidence>
<dbReference type="PANTHER" id="PTHR43178:SF5">
    <property type="entry name" value="LIPOAMIDE ACYLTRANSFERASE COMPONENT OF BRANCHED-CHAIN ALPHA-KETO ACID DEHYDROGENASE COMPLEX, MITOCHONDRIAL"/>
    <property type="match status" value="1"/>
</dbReference>
<dbReference type="SUPFAM" id="SSF51230">
    <property type="entry name" value="Single hybrid motif"/>
    <property type="match status" value="1"/>
</dbReference>
<dbReference type="InterPro" id="IPR000089">
    <property type="entry name" value="Biotin_lipoyl"/>
</dbReference>
<dbReference type="EC" id="2.3.1.-" evidence="6"/>
<evidence type="ECO:0000256" key="5">
    <source>
        <dbReference type="ARBA" id="ARBA00023315"/>
    </source>
</evidence>
<evidence type="ECO:0000256" key="4">
    <source>
        <dbReference type="ARBA" id="ARBA00022823"/>
    </source>
</evidence>
<dbReference type="Gene3D" id="4.10.320.10">
    <property type="entry name" value="E3-binding domain"/>
    <property type="match status" value="1"/>
</dbReference>
<dbReference type="Gene3D" id="3.30.559.10">
    <property type="entry name" value="Chloramphenicol acetyltransferase-like domain"/>
    <property type="match status" value="1"/>
</dbReference>
<evidence type="ECO:0000256" key="6">
    <source>
        <dbReference type="RuleBase" id="RU003423"/>
    </source>
</evidence>
<dbReference type="InterPro" id="IPR004167">
    <property type="entry name" value="PSBD"/>
</dbReference>
<dbReference type="Pfam" id="PF02817">
    <property type="entry name" value="E3_binding"/>
    <property type="match status" value="1"/>
</dbReference>
<evidence type="ECO:0000313" key="11">
    <source>
        <dbReference type="Proteomes" id="UP001579974"/>
    </source>
</evidence>
<dbReference type="InterPro" id="IPR011053">
    <property type="entry name" value="Single_hybrid_motif"/>
</dbReference>
<accession>A0ABV5AB04</accession>
<dbReference type="GO" id="GO:0016746">
    <property type="term" value="F:acyltransferase activity"/>
    <property type="evidence" value="ECO:0007669"/>
    <property type="project" value="UniProtKB-KW"/>
</dbReference>
<dbReference type="CDD" id="cd06849">
    <property type="entry name" value="lipoyl_domain"/>
    <property type="match status" value="1"/>
</dbReference>
<dbReference type="Gene3D" id="2.40.50.100">
    <property type="match status" value="1"/>
</dbReference>
<keyword evidence="4 6" id="KW-0450">Lipoyl</keyword>
<evidence type="ECO:0000256" key="7">
    <source>
        <dbReference type="SAM" id="MobiDB-lite"/>
    </source>
</evidence>
<dbReference type="InterPro" id="IPR003016">
    <property type="entry name" value="2-oxoA_DH_lipoyl-BS"/>
</dbReference>
<comment type="similarity">
    <text evidence="2 6">Belongs to the 2-oxoacid dehydrogenase family.</text>
</comment>
<evidence type="ECO:0000313" key="10">
    <source>
        <dbReference type="EMBL" id="MFB5189444.1"/>
    </source>
</evidence>
<feature type="domain" description="Lipoyl-binding" evidence="8">
    <location>
        <begin position="1"/>
        <end position="76"/>
    </location>
</feature>
<evidence type="ECO:0000256" key="1">
    <source>
        <dbReference type="ARBA" id="ARBA00001938"/>
    </source>
</evidence>
<dbReference type="InterPro" id="IPR023213">
    <property type="entry name" value="CAT-like_dom_sf"/>
</dbReference>
<dbReference type="PROSITE" id="PS51826">
    <property type="entry name" value="PSBD"/>
    <property type="match status" value="1"/>
</dbReference>
<dbReference type="PANTHER" id="PTHR43178">
    <property type="entry name" value="DIHYDROLIPOAMIDE ACETYLTRANSFERASE COMPONENT OF PYRUVATE DEHYDROGENASE COMPLEX"/>
    <property type="match status" value="1"/>
</dbReference>
<dbReference type="InterPro" id="IPR036625">
    <property type="entry name" value="E3-bd_dom_sf"/>
</dbReference>
<dbReference type="RefSeq" id="WP_275475489.1">
    <property type="nucleotide sequence ID" value="NZ_CP162940.1"/>
</dbReference>
<protein>
    <recommendedName>
        <fullName evidence="6">Dihydrolipoamide acetyltransferase component of pyruvate dehydrogenase complex</fullName>
        <ecNumber evidence="6">2.3.1.-</ecNumber>
    </recommendedName>
</protein>
<keyword evidence="11" id="KW-1185">Reference proteome</keyword>
<feature type="domain" description="Peripheral subunit-binding (PSBD)" evidence="9">
    <location>
        <begin position="119"/>
        <end position="156"/>
    </location>
</feature>
<dbReference type="Pfam" id="PF00198">
    <property type="entry name" value="2-oxoacid_dh"/>
    <property type="match status" value="1"/>
</dbReference>
<proteinExistence type="inferred from homology"/>
<dbReference type="InterPro" id="IPR001078">
    <property type="entry name" value="2-oxoacid_DH_actylTfrase"/>
</dbReference>
<evidence type="ECO:0000256" key="3">
    <source>
        <dbReference type="ARBA" id="ARBA00022679"/>
    </source>
</evidence>
<dbReference type="EMBL" id="JBDXSU010000003">
    <property type="protein sequence ID" value="MFB5189444.1"/>
    <property type="molecule type" value="Genomic_DNA"/>
</dbReference>
<keyword evidence="5 6" id="KW-0012">Acyltransferase</keyword>
<dbReference type="PROSITE" id="PS00189">
    <property type="entry name" value="LIPOYL"/>
    <property type="match status" value="1"/>
</dbReference>
<gene>
    <name evidence="10" type="ORF">KKP3000_002716</name>
</gene>
<reference evidence="10 11" key="1">
    <citation type="journal article" date="2024" name="Int. J. Mol. Sci.">
        <title>Exploration of Alicyclobacillus spp. Genome in Search of Antibiotic Resistance.</title>
        <authorList>
            <person name="Bucka-Kolendo J."/>
            <person name="Kiousi D.E."/>
            <person name="Dekowska A."/>
            <person name="Mikolajczuk-Szczyrba A."/>
            <person name="Karadedos D.M."/>
            <person name="Michael P."/>
            <person name="Galanis A."/>
            <person name="Sokolowska B."/>
        </authorList>
    </citation>
    <scope>NUCLEOTIDE SEQUENCE [LARGE SCALE GENOMIC DNA]</scope>
    <source>
        <strain evidence="10 11">KKP 3000</strain>
    </source>
</reference>
<keyword evidence="3 6" id="KW-0808">Transferase</keyword>
<name>A0ABV5AB04_9BACL</name>
<feature type="compositionally biased region" description="Basic and acidic residues" evidence="7">
    <location>
        <begin position="168"/>
        <end position="177"/>
    </location>
</feature>
<feature type="compositionally biased region" description="Polar residues" evidence="7">
    <location>
        <begin position="96"/>
        <end position="108"/>
    </location>
</feature>
<dbReference type="Proteomes" id="UP001579974">
    <property type="component" value="Unassembled WGS sequence"/>
</dbReference>
<dbReference type="Pfam" id="PF00364">
    <property type="entry name" value="Biotin_lipoyl"/>
    <property type="match status" value="1"/>
</dbReference>
<evidence type="ECO:0000256" key="2">
    <source>
        <dbReference type="ARBA" id="ARBA00007317"/>
    </source>
</evidence>